<feature type="coiled-coil region" evidence="7">
    <location>
        <begin position="669"/>
        <end position="755"/>
    </location>
</feature>
<dbReference type="GO" id="GO:0008983">
    <property type="term" value="F:protein-glutamate O-methyltransferase activity"/>
    <property type="evidence" value="ECO:0007669"/>
    <property type="project" value="UniProtKB-EC"/>
</dbReference>
<evidence type="ECO:0000256" key="5">
    <source>
        <dbReference type="ARBA" id="ARBA00022691"/>
    </source>
</evidence>
<feature type="active site" evidence="6">
    <location>
        <position position="27"/>
    </location>
</feature>
<dbReference type="SUPFAM" id="SSF47384">
    <property type="entry name" value="Homodimeric domain of signal transducing histidine kinase"/>
    <property type="match status" value="1"/>
</dbReference>
<comment type="caution">
    <text evidence="12">The sequence shown here is derived from an EMBL/GenBank/DDBJ whole genome shotgun (WGS) entry which is preliminary data.</text>
</comment>
<sequence length="1121" mass="122517">MVKVLGVSLHDQTEGAMKSAIVGIGASAGGLEAISEILGGLPSHPGVAIIVVQHLDRARDSLLSEILRRRTNLPVIEARDGLPIASDHVYVIPPNATLTVDGRVLRLSPRAATGIHMPIDALFRSLADDCGEAAVGIVLSGADSDGSAGMQAIKHAGGITLAQDPNTARVSGMPQSAIETGCVDFVLPAVEIAPELVRLCAHAYLRSADIPEAVVADTDSDGATVGELFRRIFRRLRLTHGVDFSAYKASTLRRRLARRMAVQRIGTLAEYTALLENDSKEAAALYQDFLIRVTSFFRDPATFSALIEHVFPRLIGGRSPKAPIRIWVPGCATGEEVYSIAIALLEYLGDLLPPAGIQIFGTDISEAAIEKCRVGTYSDSIAQDVSADRLRRYFVRQNSHYVIARFVRDLCVFARQDITRDPPFSRLDLVSCRNVLIYLGAAVQGRIMQTFRYALQPSGFLLLGPSESVGQGAELFESIDKLHRLYKPRPTMSSAAADRALPGVHGSIAAPQRSPEPLMETESAVRHADRLLLARYSPAGIVVDDALNILQFRGETAPFLAPASGPPSLNLLRIARPELLLTVPPAVDEARASGKVARRTGLTIDGVGKVDLEVIPLRQAGDVAYLILLESESFRTIGRRERLISTTSFSESEQDQHLAYLERENLELREFLKATMEQHEAAKEELKSAHEEVLSANEEFQSTNEELETSKEELQSANEELITTNDELRERNRELAALNMQLENAQQLSDRAHALAEAIVETVREPLVVLDHNLNVLRTNRAFTTQFGVAVEDMKGRSLDVVGVALGDETLNQRLSAILTDGPAFTDFEVVMPHSREGRRILSFSARKIAVDADRVERILLAIEDVTEKSARIEMVREELVELRSNLAHAGRVTALGELASGLAHELRQPLTAILTDAQAAQMLLRAPDPDLVELPEILAEIVRDSQRAAGVIDRLGKMLKRQPMVLARMSVEDLLKDVTSLVHGDIVRRGISLQTNLGYRGMFVQGDRVHLSQVLINLVINAMDAVDGLEQARRRVVLHARTNAEGWIEIGVADAGSGIPHEAMKKIFEPFFTTKPSGMGMGLAISRTIIEAHNGRLWAENNPELGATFWLAMPALVEQA</sequence>
<feature type="active site" evidence="6">
    <location>
        <position position="54"/>
    </location>
</feature>
<dbReference type="Gene3D" id="3.30.450.20">
    <property type="entry name" value="PAS domain"/>
    <property type="match status" value="1"/>
</dbReference>
<dbReference type="GO" id="GO:0005737">
    <property type="term" value="C:cytoplasm"/>
    <property type="evidence" value="ECO:0007669"/>
    <property type="project" value="InterPro"/>
</dbReference>
<dbReference type="GO" id="GO:0000156">
    <property type="term" value="F:phosphorelay response regulator activity"/>
    <property type="evidence" value="ECO:0007669"/>
    <property type="project" value="InterPro"/>
</dbReference>
<comment type="catalytic activity">
    <reaction evidence="2">
        <text>L-glutamyl-[protein] + S-adenosyl-L-methionine = [protein]-L-glutamate 5-O-methyl ester + S-adenosyl-L-homocysteine</text>
        <dbReference type="Rhea" id="RHEA:24452"/>
        <dbReference type="Rhea" id="RHEA-COMP:10208"/>
        <dbReference type="Rhea" id="RHEA-COMP:10311"/>
        <dbReference type="ChEBI" id="CHEBI:29973"/>
        <dbReference type="ChEBI" id="CHEBI:57856"/>
        <dbReference type="ChEBI" id="CHEBI:59789"/>
        <dbReference type="ChEBI" id="CHEBI:82795"/>
        <dbReference type="EC" id="2.1.1.80"/>
    </reaction>
</comment>
<dbReference type="Pfam" id="PF03705">
    <property type="entry name" value="CheR_N"/>
    <property type="match status" value="1"/>
</dbReference>
<dbReference type="EMBL" id="BLJN01000002">
    <property type="protein sequence ID" value="GFE80688.1"/>
    <property type="molecule type" value="Genomic_DNA"/>
</dbReference>
<dbReference type="InterPro" id="IPR029063">
    <property type="entry name" value="SAM-dependent_MTases_sf"/>
</dbReference>
<evidence type="ECO:0000259" key="9">
    <source>
        <dbReference type="PROSITE" id="PS50112"/>
    </source>
</evidence>
<dbReference type="InterPro" id="IPR022642">
    <property type="entry name" value="CheR_C"/>
</dbReference>
<dbReference type="GO" id="GO:0006935">
    <property type="term" value="P:chemotaxis"/>
    <property type="evidence" value="ECO:0007669"/>
    <property type="project" value="UniProtKB-UniRule"/>
</dbReference>
<dbReference type="SUPFAM" id="SSF53335">
    <property type="entry name" value="S-adenosyl-L-methionine-dependent methyltransferases"/>
    <property type="match status" value="1"/>
</dbReference>
<dbReference type="SMART" id="SM00388">
    <property type="entry name" value="HisKA"/>
    <property type="match status" value="1"/>
</dbReference>
<dbReference type="PANTHER" id="PTHR24422">
    <property type="entry name" value="CHEMOTAXIS PROTEIN METHYLTRANSFERASE"/>
    <property type="match status" value="1"/>
</dbReference>
<keyword evidence="13" id="KW-1185">Reference proteome</keyword>
<dbReference type="CDD" id="cd00130">
    <property type="entry name" value="PAS"/>
    <property type="match status" value="1"/>
</dbReference>
<keyword evidence="4" id="KW-0808">Transferase</keyword>
<dbReference type="PROSITE" id="PS50122">
    <property type="entry name" value="CHEB"/>
    <property type="match status" value="1"/>
</dbReference>
<evidence type="ECO:0000259" key="10">
    <source>
        <dbReference type="PROSITE" id="PS50122"/>
    </source>
</evidence>
<evidence type="ECO:0000256" key="2">
    <source>
        <dbReference type="ARBA" id="ARBA00001541"/>
    </source>
</evidence>
<evidence type="ECO:0000313" key="12">
    <source>
        <dbReference type="EMBL" id="GFE80688.1"/>
    </source>
</evidence>
<dbReference type="AlphaFoldDB" id="A0A829YCX3"/>
<dbReference type="SUPFAM" id="SSF55785">
    <property type="entry name" value="PYP-like sensor domain (PAS domain)"/>
    <property type="match status" value="1"/>
</dbReference>
<dbReference type="PROSITE" id="PS50123">
    <property type="entry name" value="CHER"/>
    <property type="match status" value="1"/>
</dbReference>
<feature type="domain" description="Histidine kinase" evidence="8">
    <location>
        <begin position="902"/>
        <end position="1118"/>
    </location>
</feature>
<name>A0A829YCX3_9GAMM</name>
<dbReference type="PANTHER" id="PTHR24422:SF27">
    <property type="entry name" value="PROTEIN-GLUTAMATE O-METHYLTRANSFERASE"/>
    <property type="match status" value="1"/>
</dbReference>
<dbReference type="InterPro" id="IPR000673">
    <property type="entry name" value="Sig_transdc_resp-reg_Me-estase"/>
</dbReference>
<dbReference type="InterPro" id="IPR036097">
    <property type="entry name" value="HisK_dim/P_sf"/>
</dbReference>
<dbReference type="PRINTS" id="PR00996">
    <property type="entry name" value="CHERMTFRASE"/>
</dbReference>
<dbReference type="CDD" id="cd00082">
    <property type="entry name" value="HisKA"/>
    <property type="match status" value="1"/>
</dbReference>
<gene>
    <name evidence="12" type="ORF">GCM10011487_26880</name>
</gene>
<dbReference type="InterPro" id="IPR036804">
    <property type="entry name" value="CheR_N_sf"/>
</dbReference>
<dbReference type="InterPro" id="IPR003594">
    <property type="entry name" value="HATPase_dom"/>
</dbReference>
<keyword evidence="3" id="KW-0489">Methyltransferase</keyword>
<feature type="domain" description="CheR-type methyltransferase" evidence="11">
    <location>
        <begin position="229"/>
        <end position="477"/>
    </location>
</feature>
<evidence type="ECO:0000313" key="13">
    <source>
        <dbReference type="Proteomes" id="UP000445000"/>
    </source>
</evidence>
<feature type="active site" evidence="6">
    <location>
        <position position="145"/>
    </location>
</feature>
<accession>A0A829YCX3</accession>
<dbReference type="PROSITE" id="PS50109">
    <property type="entry name" value="HIS_KIN"/>
    <property type="match status" value="1"/>
</dbReference>
<dbReference type="PROSITE" id="PS50112">
    <property type="entry name" value="PAS"/>
    <property type="match status" value="1"/>
</dbReference>
<dbReference type="SUPFAM" id="SSF55874">
    <property type="entry name" value="ATPase domain of HSP90 chaperone/DNA topoisomerase II/histidine kinase"/>
    <property type="match status" value="1"/>
</dbReference>
<dbReference type="InterPro" id="IPR000014">
    <property type="entry name" value="PAS"/>
</dbReference>
<dbReference type="InterPro" id="IPR035909">
    <property type="entry name" value="CheB_C"/>
</dbReference>
<proteinExistence type="predicted"/>
<dbReference type="InterPro" id="IPR036890">
    <property type="entry name" value="HATPase_C_sf"/>
</dbReference>
<protein>
    <recommendedName>
        <fullName evidence="14">Protein-glutamate O-methyltransferase</fullName>
    </recommendedName>
</protein>
<dbReference type="Gene3D" id="3.30.565.10">
    <property type="entry name" value="Histidine kinase-like ATPase, C-terminal domain"/>
    <property type="match status" value="1"/>
</dbReference>
<evidence type="ECO:0000256" key="3">
    <source>
        <dbReference type="ARBA" id="ARBA00022603"/>
    </source>
</evidence>
<feature type="domain" description="PAS" evidence="9">
    <location>
        <begin position="752"/>
        <end position="799"/>
    </location>
</feature>
<dbReference type="InterPro" id="IPR000780">
    <property type="entry name" value="CheR_MeTrfase"/>
</dbReference>
<evidence type="ECO:0000256" key="1">
    <source>
        <dbReference type="ARBA" id="ARBA00000085"/>
    </source>
</evidence>
<dbReference type="Proteomes" id="UP000445000">
    <property type="component" value="Unassembled WGS sequence"/>
</dbReference>
<dbReference type="InterPro" id="IPR022641">
    <property type="entry name" value="CheR_N"/>
</dbReference>
<evidence type="ECO:0000256" key="4">
    <source>
        <dbReference type="ARBA" id="ARBA00022679"/>
    </source>
</evidence>
<dbReference type="InterPro" id="IPR013656">
    <property type="entry name" value="PAS_4"/>
</dbReference>
<evidence type="ECO:0000256" key="6">
    <source>
        <dbReference type="PROSITE-ProRule" id="PRU00050"/>
    </source>
</evidence>
<reference evidence="13" key="1">
    <citation type="submission" date="2020-01" db="EMBL/GenBank/DDBJ databases">
        <title>'Steroidobacter agaridevorans' sp. nov., agar-degrading bacteria isolated from rhizosphere soils.</title>
        <authorList>
            <person name="Ikenaga M."/>
            <person name="Kataoka M."/>
            <person name="Murouchi A."/>
            <person name="Katsuragi S."/>
            <person name="Sakai M."/>
        </authorList>
    </citation>
    <scope>NUCLEOTIDE SEQUENCE [LARGE SCALE GENOMIC DNA]</scope>
    <source>
        <strain evidence="13">YU21-B</strain>
    </source>
</reference>
<evidence type="ECO:0000259" key="8">
    <source>
        <dbReference type="PROSITE" id="PS50109"/>
    </source>
</evidence>
<dbReference type="Pfam" id="PF00512">
    <property type="entry name" value="HisKA"/>
    <property type="match status" value="1"/>
</dbReference>
<keyword evidence="6" id="KW-0378">Hydrolase</keyword>
<dbReference type="CDD" id="cd16434">
    <property type="entry name" value="CheB-CheR_fusion"/>
    <property type="match status" value="1"/>
</dbReference>
<dbReference type="InterPro" id="IPR005467">
    <property type="entry name" value="His_kinase_dom"/>
</dbReference>
<dbReference type="GO" id="GO:0000155">
    <property type="term" value="F:phosphorelay sensor kinase activity"/>
    <property type="evidence" value="ECO:0007669"/>
    <property type="project" value="InterPro"/>
</dbReference>
<dbReference type="Gene3D" id="3.40.50.150">
    <property type="entry name" value="Vaccinia Virus protein VP39"/>
    <property type="match status" value="1"/>
</dbReference>
<dbReference type="GO" id="GO:0032259">
    <property type="term" value="P:methylation"/>
    <property type="evidence" value="ECO:0007669"/>
    <property type="project" value="UniProtKB-KW"/>
</dbReference>
<dbReference type="SUPFAM" id="SSF47757">
    <property type="entry name" value="Chemotaxis receptor methyltransferase CheR, N-terminal domain"/>
    <property type="match status" value="1"/>
</dbReference>
<keyword evidence="5" id="KW-0949">S-adenosyl-L-methionine</keyword>
<dbReference type="GO" id="GO:0008984">
    <property type="term" value="F:protein-glutamate methylesterase activity"/>
    <property type="evidence" value="ECO:0007669"/>
    <property type="project" value="InterPro"/>
</dbReference>
<dbReference type="Pfam" id="PF01339">
    <property type="entry name" value="CheB_methylest"/>
    <property type="match status" value="1"/>
</dbReference>
<dbReference type="Pfam" id="PF08448">
    <property type="entry name" value="PAS_4"/>
    <property type="match status" value="1"/>
</dbReference>
<dbReference type="SMART" id="SM00138">
    <property type="entry name" value="MeTrc"/>
    <property type="match status" value="1"/>
</dbReference>
<dbReference type="NCBIfam" id="TIGR00229">
    <property type="entry name" value="sensory_box"/>
    <property type="match status" value="1"/>
</dbReference>
<evidence type="ECO:0000259" key="11">
    <source>
        <dbReference type="PROSITE" id="PS50123"/>
    </source>
</evidence>
<evidence type="ECO:0000256" key="7">
    <source>
        <dbReference type="SAM" id="Coils"/>
    </source>
</evidence>
<dbReference type="InterPro" id="IPR050903">
    <property type="entry name" value="Bact_Chemotaxis_MeTrfase"/>
</dbReference>
<dbReference type="Pfam" id="PF01739">
    <property type="entry name" value="CheR"/>
    <property type="match status" value="1"/>
</dbReference>
<comment type="catalytic activity">
    <reaction evidence="1">
        <text>ATP + protein L-histidine = ADP + protein N-phospho-L-histidine.</text>
        <dbReference type="EC" id="2.7.13.3"/>
    </reaction>
</comment>
<dbReference type="InterPro" id="IPR035965">
    <property type="entry name" value="PAS-like_dom_sf"/>
</dbReference>
<dbReference type="Gene3D" id="3.40.50.180">
    <property type="entry name" value="Methylesterase CheB, C-terminal domain"/>
    <property type="match status" value="1"/>
</dbReference>
<dbReference type="Pfam" id="PF02518">
    <property type="entry name" value="HATPase_c"/>
    <property type="match status" value="1"/>
</dbReference>
<dbReference type="Gene3D" id="1.10.155.10">
    <property type="entry name" value="Chemotaxis receptor methyltransferase CheR, N-terminal domain"/>
    <property type="match status" value="1"/>
</dbReference>
<dbReference type="SMART" id="SM00387">
    <property type="entry name" value="HATPase_c"/>
    <property type="match status" value="1"/>
</dbReference>
<dbReference type="Gene3D" id="1.10.287.130">
    <property type="match status" value="1"/>
</dbReference>
<feature type="domain" description="CheB-type methylesterase" evidence="10">
    <location>
        <begin position="21"/>
        <end position="197"/>
    </location>
</feature>
<dbReference type="InterPro" id="IPR003661">
    <property type="entry name" value="HisK_dim/P_dom"/>
</dbReference>
<dbReference type="SUPFAM" id="SSF52738">
    <property type="entry name" value="Methylesterase CheB, C-terminal domain"/>
    <property type="match status" value="1"/>
</dbReference>
<organism evidence="12 13">
    <name type="scientific">Steroidobacter agaridevorans</name>
    <dbReference type="NCBI Taxonomy" id="2695856"/>
    <lineage>
        <taxon>Bacteria</taxon>
        <taxon>Pseudomonadati</taxon>
        <taxon>Pseudomonadota</taxon>
        <taxon>Gammaproteobacteria</taxon>
        <taxon>Steroidobacterales</taxon>
        <taxon>Steroidobacteraceae</taxon>
        <taxon>Steroidobacter</taxon>
    </lineage>
</organism>
<keyword evidence="7" id="KW-0175">Coiled coil</keyword>
<evidence type="ECO:0008006" key="14">
    <source>
        <dbReference type="Google" id="ProtNLM"/>
    </source>
</evidence>
<keyword evidence="6" id="KW-0145">Chemotaxis</keyword>